<sequence>MEHDSGREGTSEQRRRLDYDAAWQQRFLLVAERDARGLPLHGAWRTAWLSRQRRAHAAGTLSAGRAAALESLASFSWHPAADSWSRSLRRLQDFAEARGRMPTRADDQNLAGWAAAQRFALRNGTLAPERCSALRALPGWTEAANTTRSAPTWFARVDDLLEHVERAGRMPRTQSPDPAEAALARWVSTQRAQRRGGTLSAYRRHALETVPGWKWRGHDSAWEANFQLARATPPVEIRPGHPIYGWVIRQRRAHRAGRLTPRRAQQLESLRLLDARVRSRR</sequence>
<feature type="domain" description="Helicase-associated" evidence="1">
    <location>
        <begin position="82"/>
        <end position="138"/>
    </location>
</feature>
<organism evidence="2 3">
    <name type="scientific">Tsukamurella tyrosinosolvens</name>
    <dbReference type="NCBI Taxonomy" id="57704"/>
    <lineage>
        <taxon>Bacteria</taxon>
        <taxon>Bacillati</taxon>
        <taxon>Actinomycetota</taxon>
        <taxon>Actinomycetes</taxon>
        <taxon>Mycobacteriales</taxon>
        <taxon>Tsukamurellaceae</taxon>
        <taxon>Tsukamurella</taxon>
    </lineage>
</organism>
<dbReference type="PANTHER" id="PTHR33418:SF1">
    <property type="entry name" value="HELICASE-ASSOCIATED DOMAIN-CONTAINING PROTEIN"/>
    <property type="match status" value="1"/>
</dbReference>
<feature type="domain" description="Helicase-associated" evidence="1">
    <location>
        <begin position="152"/>
        <end position="210"/>
    </location>
</feature>
<gene>
    <name evidence="2" type="ORF">SAMN04489793_3314</name>
</gene>
<dbReference type="EMBL" id="FNSA01000003">
    <property type="protein sequence ID" value="SEC83644.1"/>
    <property type="molecule type" value="Genomic_DNA"/>
</dbReference>
<dbReference type="STRING" id="57704.SAMN04489793_3314"/>
<dbReference type="Proteomes" id="UP000182241">
    <property type="component" value="Unassembled WGS sequence"/>
</dbReference>
<name>A0A1H4VTN5_TSUTY</name>
<evidence type="ECO:0000313" key="3">
    <source>
        <dbReference type="Proteomes" id="UP000182241"/>
    </source>
</evidence>
<evidence type="ECO:0000313" key="2">
    <source>
        <dbReference type="EMBL" id="SEC83644.1"/>
    </source>
</evidence>
<dbReference type="Gene3D" id="6.10.140.530">
    <property type="match status" value="2"/>
</dbReference>
<dbReference type="RefSeq" id="WP_068742706.1">
    <property type="nucleotide sequence ID" value="NZ_FNSA01000003.1"/>
</dbReference>
<accession>A0A1H4VTN5</accession>
<evidence type="ECO:0000259" key="1">
    <source>
        <dbReference type="Pfam" id="PF03457"/>
    </source>
</evidence>
<dbReference type="AlphaFoldDB" id="A0A1H4VTN5"/>
<dbReference type="InterPro" id="IPR005114">
    <property type="entry name" value="Helicase_assoc"/>
</dbReference>
<dbReference type="Pfam" id="PF03457">
    <property type="entry name" value="HA"/>
    <property type="match status" value="2"/>
</dbReference>
<protein>
    <submittedName>
        <fullName evidence="2">Helicase associated domain-containing protein</fullName>
    </submittedName>
</protein>
<reference evidence="3" key="1">
    <citation type="submission" date="2016-10" db="EMBL/GenBank/DDBJ databases">
        <authorList>
            <person name="Varghese N."/>
            <person name="Submissions S."/>
        </authorList>
    </citation>
    <scope>NUCLEOTIDE SEQUENCE [LARGE SCALE GENOMIC DNA]</scope>
    <source>
        <strain evidence="3">DSM 44234</strain>
    </source>
</reference>
<proteinExistence type="predicted"/>
<dbReference type="OrthoDB" id="9776021at2"/>
<dbReference type="PANTHER" id="PTHR33418">
    <property type="entry name" value="HELICASE-ASSOCIATED"/>
    <property type="match status" value="1"/>
</dbReference>
<keyword evidence="3" id="KW-1185">Reference proteome</keyword>